<dbReference type="SUPFAM" id="SSF64288">
    <property type="entry name" value="Chorismate lyase-like"/>
    <property type="match status" value="1"/>
</dbReference>
<name>A0A9D0ZEG4_9FIRM</name>
<evidence type="ECO:0000259" key="4">
    <source>
        <dbReference type="PROSITE" id="PS50949"/>
    </source>
</evidence>
<dbReference type="SUPFAM" id="SSF46785">
    <property type="entry name" value="Winged helix' DNA-binding domain"/>
    <property type="match status" value="1"/>
</dbReference>
<dbReference type="SMART" id="SM00345">
    <property type="entry name" value="HTH_GNTR"/>
    <property type="match status" value="1"/>
</dbReference>
<dbReference type="Proteomes" id="UP000824262">
    <property type="component" value="Unassembled WGS sequence"/>
</dbReference>
<dbReference type="GO" id="GO:0045892">
    <property type="term" value="P:negative regulation of DNA-templated transcription"/>
    <property type="evidence" value="ECO:0007669"/>
    <property type="project" value="TreeGrafter"/>
</dbReference>
<dbReference type="GO" id="GO:0003677">
    <property type="term" value="F:DNA binding"/>
    <property type="evidence" value="ECO:0007669"/>
    <property type="project" value="UniProtKB-KW"/>
</dbReference>
<dbReference type="GO" id="GO:0003700">
    <property type="term" value="F:DNA-binding transcription factor activity"/>
    <property type="evidence" value="ECO:0007669"/>
    <property type="project" value="InterPro"/>
</dbReference>
<dbReference type="Gene3D" id="3.40.1410.10">
    <property type="entry name" value="Chorismate lyase-like"/>
    <property type="match status" value="1"/>
</dbReference>
<evidence type="ECO:0000313" key="5">
    <source>
        <dbReference type="EMBL" id="HIQ78943.1"/>
    </source>
</evidence>
<dbReference type="InterPro" id="IPR036390">
    <property type="entry name" value="WH_DNA-bd_sf"/>
</dbReference>
<keyword evidence="2" id="KW-0238">DNA-binding</keyword>
<organism evidence="5 6">
    <name type="scientific">Candidatus Scatomorpha intestinavium</name>
    <dbReference type="NCBI Taxonomy" id="2840922"/>
    <lineage>
        <taxon>Bacteria</taxon>
        <taxon>Bacillati</taxon>
        <taxon>Bacillota</taxon>
        <taxon>Clostridia</taxon>
        <taxon>Eubacteriales</taxon>
        <taxon>Candidatus Scatomorpha</taxon>
    </lineage>
</organism>
<dbReference type="EMBL" id="DVGA01000067">
    <property type="protein sequence ID" value="HIQ78943.1"/>
    <property type="molecule type" value="Genomic_DNA"/>
</dbReference>
<dbReference type="PANTHER" id="PTHR44846:SF1">
    <property type="entry name" value="MANNOSYL-D-GLYCERATE TRANSPORT_METABOLISM SYSTEM REPRESSOR MNGR-RELATED"/>
    <property type="match status" value="1"/>
</dbReference>
<dbReference type="Pfam" id="PF00392">
    <property type="entry name" value="GntR"/>
    <property type="match status" value="1"/>
</dbReference>
<evidence type="ECO:0000313" key="6">
    <source>
        <dbReference type="Proteomes" id="UP000824262"/>
    </source>
</evidence>
<dbReference type="PRINTS" id="PR00035">
    <property type="entry name" value="HTHGNTR"/>
</dbReference>
<evidence type="ECO:0000256" key="2">
    <source>
        <dbReference type="ARBA" id="ARBA00023125"/>
    </source>
</evidence>
<dbReference type="InterPro" id="IPR036388">
    <property type="entry name" value="WH-like_DNA-bd_sf"/>
</dbReference>
<dbReference type="Pfam" id="PF07702">
    <property type="entry name" value="UTRA"/>
    <property type="match status" value="1"/>
</dbReference>
<dbReference type="AlphaFoldDB" id="A0A9D0ZEG4"/>
<sequence length="240" mass="26831">MAQALYMQIAEDIRGKIIRGEYPAGAQLPAENELSARLNVSRPTVRQALDLLAREGRLTRVKGSGTFVCEPKIVHESTSFVTGYREESRKNHRVLRTRVVQIGVERAGERVAEALGLRPNQQVTRLVRIRHLENVNNNAPVVYTTVFVPYSLFPDMSGLDFTDASLYEALDSRNLSVTHASRRLEVVMPPARVAAGLSISAFEPAVYITSLGYMRSGQAVEYSESYYPASLSSFRIEIRR</sequence>
<dbReference type="InterPro" id="IPR011663">
    <property type="entry name" value="UTRA"/>
</dbReference>
<reference evidence="5" key="2">
    <citation type="journal article" date="2021" name="PeerJ">
        <title>Extensive microbial diversity within the chicken gut microbiome revealed by metagenomics and culture.</title>
        <authorList>
            <person name="Gilroy R."/>
            <person name="Ravi A."/>
            <person name="Getino M."/>
            <person name="Pursley I."/>
            <person name="Horton D.L."/>
            <person name="Alikhan N.F."/>
            <person name="Baker D."/>
            <person name="Gharbi K."/>
            <person name="Hall N."/>
            <person name="Watson M."/>
            <person name="Adriaenssens E.M."/>
            <person name="Foster-Nyarko E."/>
            <person name="Jarju S."/>
            <person name="Secka A."/>
            <person name="Antonio M."/>
            <person name="Oren A."/>
            <person name="Chaudhuri R.R."/>
            <person name="La Ragione R."/>
            <person name="Hildebrand F."/>
            <person name="Pallen M.J."/>
        </authorList>
    </citation>
    <scope>NUCLEOTIDE SEQUENCE</scope>
    <source>
        <strain evidence="5">ChiBcolR7-354</strain>
    </source>
</reference>
<dbReference type="InterPro" id="IPR050679">
    <property type="entry name" value="Bact_HTH_transcr_reg"/>
</dbReference>
<dbReference type="SMART" id="SM00866">
    <property type="entry name" value="UTRA"/>
    <property type="match status" value="1"/>
</dbReference>
<protein>
    <submittedName>
        <fullName evidence="5">GntR family transcriptional regulator</fullName>
    </submittedName>
</protein>
<accession>A0A9D0ZEG4</accession>
<evidence type="ECO:0000256" key="1">
    <source>
        <dbReference type="ARBA" id="ARBA00023015"/>
    </source>
</evidence>
<dbReference type="CDD" id="cd07377">
    <property type="entry name" value="WHTH_GntR"/>
    <property type="match status" value="1"/>
</dbReference>
<dbReference type="PROSITE" id="PS50949">
    <property type="entry name" value="HTH_GNTR"/>
    <property type="match status" value="1"/>
</dbReference>
<proteinExistence type="predicted"/>
<dbReference type="InterPro" id="IPR028978">
    <property type="entry name" value="Chorismate_lyase_/UTRA_dom_sf"/>
</dbReference>
<comment type="caution">
    <text evidence="5">The sequence shown here is derived from an EMBL/GenBank/DDBJ whole genome shotgun (WGS) entry which is preliminary data.</text>
</comment>
<dbReference type="InterPro" id="IPR000524">
    <property type="entry name" value="Tscrpt_reg_HTH_GntR"/>
</dbReference>
<dbReference type="Gene3D" id="1.10.10.10">
    <property type="entry name" value="Winged helix-like DNA-binding domain superfamily/Winged helix DNA-binding domain"/>
    <property type="match status" value="1"/>
</dbReference>
<evidence type="ECO:0000256" key="3">
    <source>
        <dbReference type="ARBA" id="ARBA00023163"/>
    </source>
</evidence>
<dbReference type="PANTHER" id="PTHR44846">
    <property type="entry name" value="MANNOSYL-D-GLYCERATE TRANSPORT/METABOLISM SYSTEM REPRESSOR MNGR-RELATED"/>
    <property type="match status" value="1"/>
</dbReference>
<keyword evidence="1" id="KW-0805">Transcription regulation</keyword>
<reference evidence="5" key="1">
    <citation type="submission" date="2020-10" db="EMBL/GenBank/DDBJ databases">
        <authorList>
            <person name="Gilroy R."/>
        </authorList>
    </citation>
    <scope>NUCLEOTIDE SEQUENCE</scope>
    <source>
        <strain evidence="5">ChiBcolR7-354</strain>
    </source>
</reference>
<gene>
    <name evidence="5" type="ORF">IAB77_06750</name>
</gene>
<dbReference type="FunFam" id="1.10.10.10:FF:000079">
    <property type="entry name" value="GntR family transcriptional regulator"/>
    <property type="match status" value="1"/>
</dbReference>
<keyword evidence="3" id="KW-0804">Transcription</keyword>
<feature type="domain" description="HTH gntR-type" evidence="4">
    <location>
        <begin position="3"/>
        <end position="71"/>
    </location>
</feature>